<gene>
    <name evidence="1" type="ORF">SAMN05660657_05373</name>
</gene>
<dbReference type="RefSeq" id="WP_093584563.1">
    <property type="nucleotide sequence ID" value="NZ_FPBA01000035.1"/>
</dbReference>
<reference evidence="2" key="1">
    <citation type="submission" date="2016-10" db="EMBL/GenBank/DDBJ databases">
        <authorList>
            <person name="Varghese N."/>
            <person name="Submissions S."/>
        </authorList>
    </citation>
    <scope>NUCLEOTIDE SEQUENCE [LARGE SCALE GENOMIC DNA]</scope>
    <source>
        <strain evidence="2">DSM 46136</strain>
    </source>
</reference>
<dbReference type="EMBL" id="FPBA01000035">
    <property type="protein sequence ID" value="SFU07244.1"/>
    <property type="molecule type" value="Genomic_DNA"/>
</dbReference>
<organism evidence="1 2">
    <name type="scientific">Geodermatophilus amargosae</name>
    <dbReference type="NCBI Taxonomy" id="1296565"/>
    <lineage>
        <taxon>Bacteria</taxon>
        <taxon>Bacillati</taxon>
        <taxon>Actinomycetota</taxon>
        <taxon>Actinomycetes</taxon>
        <taxon>Geodermatophilales</taxon>
        <taxon>Geodermatophilaceae</taxon>
        <taxon>Geodermatophilus</taxon>
    </lineage>
</organism>
<protein>
    <submittedName>
        <fullName evidence="1">Uncharacterized protein</fullName>
    </submittedName>
</protein>
<sequence length="416" mass="45565">MPYDPPGRADHLPDDLVGRWNGLIEAAHAAHEPALGSRFFSLEPDTGADATTVQVGWFGDPAEPGFCLDPEAAEQLSDWGVRGRHELHNEYCEYAVQMAADANGVVRPKRVQVTTELAEYWLMLATWSPPTVRELVEEVLGVRPTWQELYGPGVSDPEALDPRQRTVAFATHVAGNGGDPELAEAGVPAQPMGTLNTANALFITHPINGLDDLLYIVMFGARPYARQTPDGFQPASREEIFRAFDVEHLACRHADPAAAMAAAGAAVAGRTVAFTNPLGMYLKSFTAELFTLDGAPVPDEWVRFSRGEPDRFQRLEFGPGDDDPHFLDDVTVTLGDVEKRVRGGYQVVRQLEVGPFVTLGPESPVADDERVVLQGSDEPIRCNEARACESVKNLQTRFEEQHGATRVAPRTMARDR</sequence>
<dbReference type="Proteomes" id="UP000199546">
    <property type="component" value="Unassembled WGS sequence"/>
</dbReference>
<keyword evidence="2" id="KW-1185">Reference proteome</keyword>
<evidence type="ECO:0000313" key="1">
    <source>
        <dbReference type="EMBL" id="SFU07244.1"/>
    </source>
</evidence>
<dbReference type="OrthoDB" id="4247482at2"/>
<proteinExistence type="predicted"/>
<accession>A0A1I7D6P2</accession>
<evidence type="ECO:0000313" key="2">
    <source>
        <dbReference type="Proteomes" id="UP000199546"/>
    </source>
</evidence>
<dbReference type="AlphaFoldDB" id="A0A1I7D6P2"/>
<name>A0A1I7D6P2_9ACTN</name>